<feature type="compositionally biased region" description="Basic and acidic residues" evidence="6">
    <location>
        <begin position="17"/>
        <end position="26"/>
    </location>
</feature>
<evidence type="ECO:0000313" key="8">
    <source>
        <dbReference type="Proteomes" id="UP001329430"/>
    </source>
</evidence>
<organism evidence="7 8">
    <name type="scientific">Pyrocoelia pectoralis</name>
    <dbReference type="NCBI Taxonomy" id="417401"/>
    <lineage>
        <taxon>Eukaryota</taxon>
        <taxon>Metazoa</taxon>
        <taxon>Ecdysozoa</taxon>
        <taxon>Arthropoda</taxon>
        <taxon>Hexapoda</taxon>
        <taxon>Insecta</taxon>
        <taxon>Pterygota</taxon>
        <taxon>Neoptera</taxon>
        <taxon>Endopterygota</taxon>
        <taxon>Coleoptera</taxon>
        <taxon>Polyphaga</taxon>
        <taxon>Elateriformia</taxon>
        <taxon>Elateroidea</taxon>
        <taxon>Lampyridae</taxon>
        <taxon>Lampyrinae</taxon>
        <taxon>Pyrocoelia</taxon>
    </lineage>
</organism>
<keyword evidence="8" id="KW-1185">Reference proteome</keyword>
<protein>
    <recommendedName>
        <fullName evidence="5">U3 small nucleolar RNA-associated protein 11</fullName>
        <shortName evidence="5">U3 snoRNA-associated protein 11</shortName>
    </recommendedName>
</protein>
<accession>A0AAN7VV38</accession>
<name>A0AAN7VV38_9COLE</name>
<dbReference type="PANTHER" id="PTHR12838:SF0">
    <property type="entry name" value="U3 SMALL NUCLEOLAR RNA-ASSOCIATED PROTEIN 11-RELATED"/>
    <property type="match status" value="1"/>
</dbReference>
<reference evidence="7 8" key="1">
    <citation type="journal article" date="2024" name="Insects">
        <title>An Improved Chromosome-Level Genome Assembly of the Firefly Pyrocoelia pectoralis.</title>
        <authorList>
            <person name="Fu X."/>
            <person name="Meyer-Rochow V.B."/>
            <person name="Ballantyne L."/>
            <person name="Zhu X."/>
        </authorList>
    </citation>
    <scope>NUCLEOTIDE SEQUENCE [LARGE SCALE GENOMIC DNA]</scope>
    <source>
        <strain evidence="7">XCY_ONT2</strain>
    </source>
</reference>
<sequence length="235" mass="28078">MSVWKKASKVNQKVHKERSQPEARKQLGFLEKHKDYKKRAVHHNNQKHVLHSLHKKVLDRNPDEFYYHMINSKVHDSVHHERERKEEDTPEQIQLMQTKDMKYIQFKLTQEKKKIERLQAQLHLSSVARKIGNKHKKFKGNSTDEITVKSDTEPLSNFQISGINVERLKNATRKRHQTYMELAKRIERERGLSVVQEKLHIKKQLGGKNILKPKRVQRGSKDSAPIYKWKYERKQ</sequence>
<evidence type="ECO:0000256" key="3">
    <source>
        <dbReference type="ARBA" id="ARBA00022552"/>
    </source>
</evidence>
<dbReference type="Proteomes" id="UP001329430">
    <property type="component" value="Chromosome 1"/>
</dbReference>
<dbReference type="AlphaFoldDB" id="A0AAN7VV38"/>
<evidence type="ECO:0000256" key="4">
    <source>
        <dbReference type="ARBA" id="ARBA00023242"/>
    </source>
</evidence>
<comment type="subcellular location">
    <subcellularLocation>
        <location evidence="1 5">Nucleus</location>
        <location evidence="1 5">Nucleolus</location>
    </subcellularLocation>
</comment>
<evidence type="ECO:0000256" key="6">
    <source>
        <dbReference type="SAM" id="MobiDB-lite"/>
    </source>
</evidence>
<evidence type="ECO:0000256" key="5">
    <source>
        <dbReference type="PIRNR" id="PIRNR015952"/>
    </source>
</evidence>
<dbReference type="PANTHER" id="PTHR12838">
    <property type="entry name" value="U3 SMALL NUCLEOLAR RNA-ASSOCIATED PROTEIN 11"/>
    <property type="match status" value="1"/>
</dbReference>
<gene>
    <name evidence="7" type="ORF">RI129_002010</name>
</gene>
<keyword evidence="4 5" id="KW-0539">Nucleus</keyword>
<feature type="compositionally biased region" description="Basic residues" evidence="6">
    <location>
        <begin position="1"/>
        <end position="16"/>
    </location>
</feature>
<dbReference type="Pfam" id="PF03998">
    <property type="entry name" value="Utp11"/>
    <property type="match status" value="1"/>
</dbReference>
<evidence type="ECO:0000313" key="7">
    <source>
        <dbReference type="EMBL" id="KAK5650981.1"/>
    </source>
</evidence>
<dbReference type="PIRSF" id="PIRSF015952">
    <property type="entry name" value="U3snoRNP11"/>
    <property type="match status" value="1"/>
</dbReference>
<dbReference type="EMBL" id="JAVRBK010000001">
    <property type="protein sequence ID" value="KAK5650981.1"/>
    <property type="molecule type" value="Genomic_DNA"/>
</dbReference>
<comment type="similarity">
    <text evidence="2 5">Belongs to the UTP11 family.</text>
</comment>
<feature type="region of interest" description="Disordered" evidence="6">
    <location>
        <begin position="1"/>
        <end position="26"/>
    </location>
</feature>
<dbReference type="InterPro" id="IPR007144">
    <property type="entry name" value="SSU_processome_Utp11"/>
</dbReference>
<comment type="subunit">
    <text evidence="5">Component of the ribosomal small subunit (SSU) processome.</text>
</comment>
<comment type="caution">
    <text evidence="7">The sequence shown here is derived from an EMBL/GenBank/DDBJ whole genome shotgun (WGS) entry which is preliminary data.</text>
</comment>
<keyword evidence="3 5" id="KW-0698">rRNA processing</keyword>
<comment type="function">
    <text evidence="5">Involved in nucleolar processing of pre-18S ribosomal RNA.</text>
</comment>
<feature type="region of interest" description="Disordered" evidence="6">
    <location>
        <begin position="210"/>
        <end position="235"/>
    </location>
</feature>
<evidence type="ECO:0000256" key="2">
    <source>
        <dbReference type="ARBA" id="ARBA00008105"/>
    </source>
</evidence>
<proteinExistence type="inferred from homology"/>
<evidence type="ECO:0000256" key="1">
    <source>
        <dbReference type="ARBA" id="ARBA00004604"/>
    </source>
</evidence>
<dbReference type="GO" id="GO:0032040">
    <property type="term" value="C:small-subunit processome"/>
    <property type="evidence" value="ECO:0007669"/>
    <property type="project" value="UniProtKB-UniRule"/>
</dbReference>
<dbReference type="GO" id="GO:0006364">
    <property type="term" value="P:rRNA processing"/>
    <property type="evidence" value="ECO:0007669"/>
    <property type="project" value="UniProtKB-UniRule"/>
</dbReference>